<name>A0A3A1WNU3_9HYPH</name>
<comment type="caution">
    <text evidence="6">The sequence shown here is derived from an EMBL/GenBank/DDBJ whole genome shotgun (WGS) entry which is preliminary data.</text>
</comment>
<dbReference type="OrthoDB" id="7355674at2"/>
<gene>
    <name evidence="6" type="ORF">D3218_06910</name>
</gene>
<sequence length="303" mass="32341">MRVRAAWMYYVEEMTQSDIAAALDIGRVSVVRMLAEARARGEVRISVSGALAELTAAERALETRYALGSAVVVPAPGRGEDPSPAISAAIGAVLSEAVGSGMAVGLGWGRTLLESLPFIAPRALDDMRVVSLLGGISQAHRFNPAEFVWRFAQIFNGDAFLLSAPAIVDGPDTKTALVERCGLRSTLEMAEKLDLVVLSVGGIERNATTYRTGYIAETERRSLQAAGAVGDLLFHFLDRDGALVDHPINGRIVSADMEAIRRAPERILASGGPEKTEILRAALAFLKPTVLVTDETTASRLLD</sequence>
<dbReference type="InterPro" id="IPR051054">
    <property type="entry name" value="SorC_transcr_regulators"/>
</dbReference>
<reference evidence="7" key="1">
    <citation type="submission" date="2018-09" db="EMBL/GenBank/DDBJ databases">
        <authorList>
            <person name="Tuo L."/>
        </authorList>
    </citation>
    <scope>NUCLEOTIDE SEQUENCE [LARGE SCALE GENOMIC DNA]</scope>
    <source>
        <strain evidence="7">M2BS4Y-1</strain>
    </source>
</reference>
<evidence type="ECO:0000256" key="2">
    <source>
        <dbReference type="ARBA" id="ARBA00023015"/>
    </source>
</evidence>
<dbReference type="GO" id="GO:0030246">
    <property type="term" value="F:carbohydrate binding"/>
    <property type="evidence" value="ECO:0007669"/>
    <property type="project" value="InterPro"/>
</dbReference>
<dbReference type="Pfam" id="PF04198">
    <property type="entry name" value="Sugar-bind"/>
    <property type="match status" value="1"/>
</dbReference>
<keyword evidence="7" id="KW-1185">Reference proteome</keyword>
<proteinExistence type="inferred from homology"/>
<evidence type="ECO:0000256" key="3">
    <source>
        <dbReference type="ARBA" id="ARBA00023125"/>
    </source>
</evidence>
<protein>
    <submittedName>
        <fullName evidence="6">Sugar-binding transcriptional regulator</fullName>
    </submittedName>
</protein>
<dbReference type="Proteomes" id="UP000265750">
    <property type="component" value="Unassembled WGS sequence"/>
</dbReference>
<dbReference type="InterPro" id="IPR037171">
    <property type="entry name" value="NagB/RpiA_transferase-like"/>
</dbReference>
<dbReference type="Gene3D" id="3.40.50.1360">
    <property type="match status" value="1"/>
</dbReference>
<dbReference type="AlphaFoldDB" id="A0A3A1WNU3"/>
<evidence type="ECO:0000259" key="5">
    <source>
        <dbReference type="Pfam" id="PF04198"/>
    </source>
</evidence>
<dbReference type="GO" id="GO:0003677">
    <property type="term" value="F:DNA binding"/>
    <property type="evidence" value="ECO:0007669"/>
    <property type="project" value="UniProtKB-KW"/>
</dbReference>
<comment type="similarity">
    <text evidence="1">Belongs to the SorC transcriptional regulatory family.</text>
</comment>
<keyword evidence="3" id="KW-0238">DNA-binding</keyword>
<dbReference type="EMBL" id="QYRN01000003">
    <property type="protein sequence ID" value="RIY02195.1"/>
    <property type="molecule type" value="Genomic_DNA"/>
</dbReference>
<accession>A0A3A1WNU3</accession>
<evidence type="ECO:0000313" key="7">
    <source>
        <dbReference type="Proteomes" id="UP000265750"/>
    </source>
</evidence>
<dbReference type="PANTHER" id="PTHR34294:SF1">
    <property type="entry name" value="TRANSCRIPTIONAL REGULATOR LSRR"/>
    <property type="match status" value="1"/>
</dbReference>
<evidence type="ECO:0000256" key="4">
    <source>
        <dbReference type="ARBA" id="ARBA00023163"/>
    </source>
</evidence>
<dbReference type="SUPFAM" id="SSF100950">
    <property type="entry name" value="NagB/RpiA/CoA transferase-like"/>
    <property type="match status" value="1"/>
</dbReference>
<evidence type="ECO:0000313" key="6">
    <source>
        <dbReference type="EMBL" id="RIY02195.1"/>
    </source>
</evidence>
<dbReference type="InterPro" id="IPR036388">
    <property type="entry name" value="WH-like_DNA-bd_sf"/>
</dbReference>
<dbReference type="PANTHER" id="PTHR34294">
    <property type="entry name" value="TRANSCRIPTIONAL REGULATOR-RELATED"/>
    <property type="match status" value="1"/>
</dbReference>
<keyword evidence="4" id="KW-0804">Transcription</keyword>
<dbReference type="InterPro" id="IPR007324">
    <property type="entry name" value="Sugar-bd_dom_put"/>
</dbReference>
<keyword evidence="2" id="KW-0805">Transcription regulation</keyword>
<organism evidence="6 7">
    <name type="scientific">Aureimonas flava</name>
    <dbReference type="NCBI Taxonomy" id="2320271"/>
    <lineage>
        <taxon>Bacteria</taxon>
        <taxon>Pseudomonadati</taxon>
        <taxon>Pseudomonadota</taxon>
        <taxon>Alphaproteobacteria</taxon>
        <taxon>Hyphomicrobiales</taxon>
        <taxon>Aurantimonadaceae</taxon>
        <taxon>Aureimonas</taxon>
    </lineage>
</organism>
<feature type="domain" description="Sugar-binding" evidence="5">
    <location>
        <begin position="53"/>
        <end position="302"/>
    </location>
</feature>
<evidence type="ECO:0000256" key="1">
    <source>
        <dbReference type="ARBA" id="ARBA00010466"/>
    </source>
</evidence>
<dbReference type="Gene3D" id="1.10.10.10">
    <property type="entry name" value="Winged helix-like DNA-binding domain superfamily/Winged helix DNA-binding domain"/>
    <property type="match status" value="1"/>
</dbReference>